<dbReference type="Pfam" id="PF08240">
    <property type="entry name" value="ADH_N"/>
    <property type="match status" value="1"/>
</dbReference>
<dbReference type="SUPFAM" id="SSF51735">
    <property type="entry name" value="NAD(P)-binding Rossmann-fold domains"/>
    <property type="match status" value="1"/>
</dbReference>
<dbReference type="InterPro" id="IPR036291">
    <property type="entry name" value="NAD(P)-bd_dom_sf"/>
</dbReference>
<organism evidence="2 3">
    <name type="scientific">Aquibacillus koreensis</name>
    <dbReference type="NCBI Taxonomy" id="279446"/>
    <lineage>
        <taxon>Bacteria</taxon>
        <taxon>Bacillati</taxon>
        <taxon>Bacillota</taxon>
        <taxon>Bacilli</taxon>
        <taxon>Bacillales</taxon>
        <taxon>Bacillaceae</taxon>
        <taxon>Aquibacillus</taxon>
    </lineage>
</organism>
<comment type="caution">
    <text evidence="2">The sequence shown here is derived from an EMBL/GenBank/DDBJ whole genome shotgun (WGS) entry which is preliminary data.</text>
</comment>
<dbReference type="Pfam" id="PF00107">
    <property type="entry name" value="ADH_zinc_N"/>
    <property type="match status" value="1"/>
</dbReference>
<proteinExistence type="predicted"/>
<dbReference type="GO" id="GO:0016491">
    <property type="term" value="F:oxidoreductase activity"/>
    <property type="evidence" value="ECO:0007669"/>
    <property type="project" value="InterPro"/>
</dbReference>
<reference evidence="2" key="1">
    <citation type="submission" date="2022-06" db="EMBL/GenBank/DDBJ databases">
        <title>Aquibacillus sp. a new bacterium isolated from soil saline samples.</title>
        <authorList>
            <person name="Galisteo C."/>
            <person name="De La Haba R."/>
            <person name="Sanchez-Porro C."/>
            <person name="Ventosa A."/>
        </authorList>
    </citation>
    <scope>NUCLEOTIDE SEQUENCE</scope>
    <source>
        <strain evidence="2">JCM 12387</strain>
    </source>
</reference>
<dbReference type="InterPro" id="IPR013154">
    <property type="entry name" value="ADH-like_N"/>
</dbReference>
<dbReference type="PANTHER" id="PTHR45033">
    <property type="match status" value="1"/>
</dbReference>
<keyword evidence="3" id="KW-1185">Reference proteome</keyword>
<dbReference type="Gene3D" id="3.40.50.720">
    <property type="entry name" value="NAD(P)-binding Rossmann-like Domain"/>
    <property type="match status" value="1"/>
</dbReference>
<protein>
    <submittedName>
        <fullName evidence="2">Zinc-binding dehydrogenase</fullName>
    </submittedName>
</protein>
<dbReference type="InterPro" id="IPR013149">
    <property type="entry name" value="ADH-like_C"/>
</dbReference>
<dbReference type="RefSeq" id="WP_259865900.1">
    <property type="nucleotide sequence ID" value="NZ_JAMQJZ010000006.1"/>
</dbReference>
<evidence type="ECO:0000313" key="2">
    <source>
        <dbReference type="EMBL" id="MDC3420675.1"/>
    </source>
</evidence>
<dbReference type="EMBL" id="JAMQJZ010000006">
    <property type="protein sequence ID" value="MDC3420675.1"/>
    <property type="molecule type" value="Genomic_DNA"/>
</dbReference>
<dbReference type="AlphaFoldDB" id="A0A9X3WL37"/>
<feature type="domain" description="Enoyl reductase (ER)" evidence="1">
    <location>
        <begin position="8"/>
        <end position="323"/>
    </location>
</feature>
<dbReference type="SUPFAM" id="SSF50129">
    <property type="entry name" value="GroES-like"/>
    <property type="match status" value="1"/>
</dbReference>
<dbReference type="PANTHER" id="PTHR45033:SF3">
    <property type="entry name" value="DEHYDROGENASE, PUTATIVE (AFU_ORTHOLOGUE AFUA_2G13270)-RELATED"/>
    <property type="match status" value="1"/>
</dbReference>
<dbReference type="Gene3D" id="3.90.180.10">
    <property type="entry name" value="Medium-chain alcohol dehydrogenases, catalytic domain"/>
    <property type="match status" value="1"/>
</dbReference>
<dbReference type="InterPro" id="IPR011032">
    <property type="entry name" value="GroES-like_sf"/>
</dbReference>
<dbReference type="InterPro" id="IPR052711">
    <property type="entry name" value="Zinc_ADH-like"/>
</dbReference>
<accession>A0A9X3WL37</accession>
<evidence type="ECO:0000259" key="1">
    <source>
        <dbReference type="SMART" id="SM00829"/>
    </source>
</evidence>
<sequence length="328" mass="35954">MRAFVHEGNAINYTAIEDPVVKSGQVLIRMKVSGLNHRDLKIPQRRGDDRTPLILGSDGAGIIEEVGDAVTNYAIGDEVIINPGLGWKENSDAPPEGFQIVGMPDHGTFAEKMVIEADYIEKKPSHLTWEQAGVLALSALTGYRALFTKAQVKKGDTVFIPGAGSGVATFILQFAKAVGARVIVSSRSEEKRDKAVSLGAVLAIDTNENWHEQLRNEMIDVVIDSVGSATFNRSLAVLKKGGKLVTFGSSTEDEVTLNLRQFFYGQYQLLGSTMGSRQELREMLEFVDKHQIKPVVDAVFQLTEAKKAFDYLQESKQFGKIAIQISPI</sequence>
<dbReference type="SMART" id="SM00829">
    <property type="entry name" value="PKS_ER"/>
    <property type="match status" value="1"/>
</dbReference>
<dbReference type="Proteomes" id="UP001145072">
    <property type="component" value="Unassembled WGS sequence"/>
</dbReference>
<gene>
    <name evidence="2" type="ORF">NC661_09875</name>
</gene>
<evidence type="ECO:0000313" key="3">
    <source>
        <dbReference type="Proteomes" id="UP001145072"/>
    </source>
</evidence>
<dbReference type="InterPro" id="IPR020843">
    <property type="entry name" value="ER"/>
</dbReference>
<name>A0A9X3WL37_9BACI</name>